<dbReference type="Proteomes" id="UP000318571">
    <property type="component" value="Chromosome 7"/>
</dbReference>
<organism evidence="2 3">
    <name type="scientific">Tigriopus californicus</name>
    <name type="common">Marine copepod</name>
    <dbReference type="NCBI Taxonomy" id="6832"/>
    <lineage>
        <taxon>Eukaryota</taxon>
        <taxon>Metazoa</taxon>
        <taxon>Ecdysozoa</taxon>
        <taxon>Arthropoda</taxon>
        <taxon>Crustacea</taxon>
        <taxon>Multicrustacea</taxon>
        <taxon>Hexanauplia</taxon>
        <taxon>Copepoda</taxon>
        <taxon>Harpacticoida</taxon>
        <taxon>Harpacticidae</taxon>
        <taxon>Tigriopus</taxon>
    </lineage>
</organism>
<dbReference type="EMBL" id="VCGU01000008">
    <property type="protein sequence ID" value="TRY71886.1"/>
    <property type="molecule type" value="Genomic_DNA"/>
</dbReference>
<keyword evidence="1" id="KW-0732">Signal</keyword>
<sequence length="137" mass="15087">MAGSLLFFKRRAPLVLLILTLGGLIKNSQSFSCYIKAPGGTDNPQTCPTFSKGCTKLETFTANGVVREEKLCGAQELPGYEYKEGCDEISVPFRQRECYCRENLCNGGVSPHLDQWGVAKMLLISGIAFLFKFTFSA</sequence>
<accession>A0A553P2H3</accession>
<keyword evidence="3" id="KW-1185">Reference proteome</keyword>
<name>A0A553P2H3_TIGCA</name>
<evidence type="ECO:0000313" key="3">
    <source>
        <dbReference type="Proteomes" id="UP000318571"/>
    </source>
</evidence>
<feature type="signal peptide" evidence="1">
    <location>
        <begin position="1"/>
        <end position="30"/>
    </location>
</feature>
<dbReference type="AlphaFoldDB" id="A0A553P2H3"/>
<proteinExistence type="predicted"/>
<gene>
    <name evidence="2" type="ORF">TCAL_08437</name>
</gene>
<evidence type="ECO:0008006" key="4">
    <source>
        <dbReference type="Google" id="ProtNLM"/>
    </source>
</evidence>
<feature type="chain" id="PRO_5022226982" description="Protein sleepless" evidence="1">
    <location>
        <begin position="31"/>
        <end position="137"/>
    </location>
</feature>
<evidence type="ECO:0000256" key="1">
    <source>
        <dbReference type="SAM" id="SignalP"/>
    </source>
</evidence>
<reference evidence="2 3" key="1">
    <citation type="journal article" date="2018" name="Nat. Ecol. Evol.">
        <title>Genomic signatures of mitonuclear coevolution across populations of Tigriopus californicus.</title>
        <authorList>
            <person name="Barreto F.S."/>
            <person name="Watson E.T."/>
            <person name="Lima T.G."/>
            <person name="Willett C.S."/>
            <person name="Edmands S."/>
            <person name="Li W."/>
            <person name="Burton R.S."/>
        </authorList>
    </citation>
    <scope>NUCLEOTIDE SEQUENCE [LARGE SCALE GENOMIC DNA]</scope>
    <source>
        <strain evidence="2 3">San Diego</strain>
    </source>
</reference>
<protein>
    <recommendedName>
        <fullName evidence="4">Protein sleepless</fullName>
    </recommendedName>
</protein>
<comment type="caution">
    <text evidence="2">The sequence shown here is derived from an EMBL/GenBank/DDBJ whole genome shotgun (WGS) entry which is preliminary data.</text>
</comment>
<evidence type="ECO:0000313" key="2">
    <source>
        <dbReference type="EMBL" id="TRY71886.1"/>
    </source>
</evidence>